<evidence type="ECO:0000256" key="1">
    <source>
        <dbReference type="ARBA" id="ARBA00001933"/>
    </source>
</evidence>
<dbReference type="PANTHER" id="PTHR42743">
    <property type="entry name" value="AMINO-ACID AMINOTRANSFERASE"/>
    <property type="match status" value="1"/>
</dbReference>
<dbReference type="EMBL" id="MHWS01000002">
    <property type="protein sequence ID" value="OHB12883.1"/>
    <property type="molecule type" value="Genomic_DNA"/>
</dbReference>
<evidence type="ECO:0000256" key="3">
    <source>
        <dbReference type="ARBA" id="ARBA00022898"/>
    </source>
</evidence>
<dbReference type="AlphaFoldDB" id="A0A1G2UU14"/>
<dbReference type="InterPro" id="IPR050571">
    <property type="entry name" value="Class-IV_PLP-Dep_Aminotrnsfr"/>
</dbReference>
<reference evidence="4 5" key="1">
    <citation type="journal article" date="2016" name="Nat. Commun.">
        <title>Thousands of microbial genomes shed light on interconnected biogeochemical processes in an aquifer system.</title>
        <authorList>
            <person name="Anantharaman K."/>
            <person name="Brown C.T."/>
            <person name="Hug L.A."/>
            <person name="Sharon I."/>
            <person name="Castelle C.J."/>
            <person name="Probst A.J."/>
            <person name="Thomas B.C."/>
            <person name="Singh A."/>
            <person name="Wilkins M.J."/>
            <person name="Karaoz U."/>
            <person name="Brodie E.L."/>
            <person name="Williams K.H."/>
            <person name="Hubbard S.S."/>
            <person name="Banfield J.F."/>
        </authorList>
    </citation>
    <scope>NUCLEOTIDE SEQUENCE [LARGE SCALE GENOMIC DNA]</scope>
</reference>
<gene>
    <name evidence="4" type="ORF">A3G46_02600</name>
</gene>
<dbReference type="Proteomes" id="UP000177276">
    <property type="component" value="Unassembled WGS sequence"/>
</dbReference>
<evidence type="ECO:0000313" key="4">
    <source>
        <dbReference type="EMBL" id="OHB12883.1"/>
    </source>
</evidence>
<evidence type="ECO:0000313" key="5">
    <source>
        <dbReference type="Proteomes" id="UP000177276"/>
    </source>
</evidence>
<dbReference type="Pfam" id="PF01063">
    <property type="entry name" value="Aminotran_4"/>
    <property type="match status" value="1"/>
</dbReference>
<protein>
    <recommendedName>
        <fullName evidence="6">Amino acid aminotransferase</fullName>
    </recommendedName>
</protein>
<evidence type="ECO:0008006" key="6">
    <source>
        <dbReference type="Google" id="ProtNLM"/>
    </source>
</evidence>
<dbReference type="SUPFAM" id="SSF56752">
    <property type="entry name" value="D-aminoacid aminotransferase-like PLP-dependent enzymes"/>
    <property type="match status" value="1"/>
</dbReference>
<accession>A0A1G2UU14</accession>
<dbReference type="GO" id="GO:0008652">
    <property type="term" value="P:amino acid biosynthetic process"/>
    <property type="evidence" value="ECO:0007669"/>
    <property type="project" value="UniProtKB-ARBA"/>
</dbReference>
<dbReference type="GO" id="GO:0003824">
    <property type="term" value="F:catalytic activity"/>
    <property type="evidence" value="ECO:0007669"/>
    <property type="project" value="InterPro"/>
</dbReference>
<dbReference type="InterPro" id="IPR001544">
    <property type="entry name" value="Aminotrans_IV"/>
</dbReference>
<comment type="similarity">
    <text evidence="2">Belongs to the class-IV pyridoxal-phosphate-dependent aminotransferase family.</text>
</comment>
<dbReference type="InterPro" id="IPR043131">
    <property type="entry name" value="BCAT-like_N"/>
</dbReference>
<keyword evidence="3" id="KW-0663">Pyridoxal phosphate</keyword>
<organism evidence="4 5">
    <name type="scientific">Candidatus Zambryskibacteria bacterium RIFCSPLOWO2_12_FULL_39_16</name>
    <dbReference type="NCBI Taxonomy" id="1802775"/>
    <lineage>
        <taxon>Bacteria</taxon>
        <taxon>Candidatus Zambryskiibacteriota</taxon>
    </lineage>
</organism>
<comment type="caution">
    <text evidence="4">The sequence shown here is derived from an EMBL/GenBank/DDBJ whole genome shotgun (WGS) entry which is preliminary data.</text>
</comment>
<evidence type="ECO:0000256" key="2">
    <source>
        <dbReference type="ARBA" id="ARBA00009320"/>
    </source>
</evidence>
<dbReference type="Gene3D" id="3.20.10.10">
    <property type="entry name" value="D-amino Acid Aminotransferase, subunit A, domain 2"/>
    <property type="match status" value="1"/>
</dbReference>
<dbReference type="Gene3D" id="3.30.470.10">
    <property type="match status" value="1"/>
</dbReference>
<sequence>MNQYCFLNGKILPLAEAKVGIEDIGLLRGYGIYDGIASFNGKPFRFSDHWNRFLSGVHILSLNVPITEEKAERVIEEILLKNGFSKRANVRMILTGGKTLNGIEYDFEHPTFYILAEKWEPLSQDFYEKGVRLITYEHMRELPKYKTVNYIRAVNLQNWRKEEKALEILYTYGGEVLECATSNIFIVKNKTLITPDENILKGITRKVVLELALNKYKIEERPVEEEELKTADEVFITSSFKDIVPIVRINDFEVANGQVGLVTKKLMEEFAKVVNIG</sequence>
<dbReference type="PANTHER" id="PTHR42743:SF11">
    <property type="entry name" value="AMINODEOXYCHORISMATE LYASE"/>
    <property type="match status" value="1"/>
</dbReference>
<proteinExistence type="inferred from homology"/>
<dbReference type="FunFam" id="3.20.10.10:FF:000002">
    <property type="entry name" value="D-alanine aminotransferase"/>
    <property type="match status" value="1"/>
</dbReference>
<dbReference type="InterPro" id="IPR036038">
    <property type="entry name" value="Aminotransferase-like"/>
</dbReference>
<comment type="cofactor">
    <cofactor evidence="1">
        <name>pyridoxal 5'-phosphate</name>
        <dbReference type="ChEBI" id="CHEBI:597326"/>
    </cofactor>
</comment>
<name>A0A1G2UU14_9BACT</name>
<dbReference type="GO" id="GO:0005829">
    <property type="term" value="C:cytosol"/>
    <property type="evidence" value="ECO:0007669"/>
    <property type="project" value="TreeGrafter"/>
</dbReference>
<dbReference type="GO" id="GO:0046394">
    <property type="term" value="P:carboxylic acid biosynthetic process"/>
    <property type="evidence" value="ECO:0007669"/>
    <property type="project" value="UniProtKB-ARBA"/>
</dbReference>
<dbReference type="InterPro" id="IPR043132">
    <property type="entry name" value="BCAT-like_C"/>
</dbReference>